<evidence type="ECO:0000256" key="2">
    <source>
        <dbReference type="ARBA" id="ARBA00023445"/>
    </source>
</evidence>
<comment type="similarity">
    <text evidence="2">Belongs to the NAD(P)-dependent epimerase/dehydratase family. Dihydroflavonol-4-reductase subfamily.</text>
</comment>
<dbReference type="Pfam" id="PF01370">
    <property type="entry name" value="Epimerase"/>
    <property type="match status" value="1"/>
</dbReference>
<feature type="non-terminal residue" evidence="4">
    <location>
        <position position="1"/>
    </location>
</feature>
<accession>A0A382KDN9</accession>
<dbReference type="InterPro" id="IPR036291">
    <property type="entry name" value="NAD(P)-bd_dom_sf"/>
</dbReference>
<dbReference type="Gene3D" id="3.40.50.720">
    <property type="entry name" value="NAD(P)-binding Rossmann-like Domain"/>
    <property type="match status" value="1"/>
</dbReference>
<protein>
    <recommendedName>
        <fullName evidence="3">NAD-dependent epimerase/dehydratase domain-containing protein</fullName>
    </recommendedName>
</protein>
<dbReference type="PANTHER" id="PTHR10366">
    <property type="entry name" value="NAD DEPENDENT EPIMERASE/DEHYDRATASE"/>
    <property type="match status" value="1"/>
</dbReference>
<proteinExistence type="inferred from homology"/>
<keyword evidence="1" id="KW-0560">Oxidoreductase</keyword>
<dbReference type="InterPro" id="IPR001509">
    <property type="entry name" value="Epimerase_deHydtase"/>
</dbReference>
<dbReference type="GO" id="GO:0016616">
    <property type="term" value="F:oxidoreductase activity, acting on the CH-OH group of donors, NAD or NADP as acceptor"/>
    <property type="evidence" value="ECO:0007669"/>
    <property type="project" value="TreeGrafter"/>
</dbReference>
<evidence type="ECO:0000256" key="1">
    <source>
        <dbReference type="ARBA" id="ARBA00023002"/>
    </source>
</evidence>
<feature type="domain" description="NAD-dependent epimerase/dehydratase" evidence="3">
    <location>
        <begin position="13"/>
        <end position="175"/>
    </location>
</feature>
<dbReference type="InterPro" id="IPR050425">
    <property type="entry name" value="NAD(P)_dehydrat-like"/>
</dbReference>
<organism evidence="4">
    <name type="scientific">marine metagenome</name>
    <dbReference type="NCBI Taxonomy" id="408172"/>
    <lineage>
        <taxon>unclassified sequences</taxon>
        <taxon>metagenomes</taxon>
        <taxon>ecological metagenomes</taxon>
    </lineage>
</organism>
<sequence>RRPQRSERAPQDEQMVVPEEKFILADLSNYSVVEQAVEGMDVVVQLAADPRPDASWESLLGSNIVGPRNVLEAAHRKGVERVVFASSIMVSWGYQREDPYKAIAEGRFDEVEIDEIEMVTHEWAPRPTGLYPASKVWGEALARYYADVHHMSVPCLRIGWVNAEDHPRDERGGAIWCSVRDVVQLVECTIEAPEDLRFDIFYGVSNNRWSWVDIDHPREVLGYIPADSAEEKLGLA</sequence>
<reference evidence="4" key="1">
    <citation type="submission" date="2018-05" db="EMBL/GenBank/DDBJ databases">
        <authorList>
            <person name="Lanie J.A."/>
            <person name="Ng W.-L."/>
            <person name="Kazmierczak K.M."/>
            <person name="Andrzejewski T.M."/>
            <person name="Davidsen T.M."/>
            <person name="Wayne K.J."/>
            <person name="Tettelin H."/>
            <person name="Glass J.I."/>
            <person name="Rusch D."/>
            <person name="Podicherti R."/>
            <person name="Tsui H.-C.T."/>
            <person name="Winkler M.E."/>
        </authorList>
    </citation>
    <scope>NUCLEOTIDE SEQUENCE</scope>
</reference>
<dbReference type="AlphaFoldDB" id="A0A382KDN9"/>
<dbReference type="SUPFAM" id="SSF51735">
    <property type="entry name" value="NAD(P)-binding Rossmann-fold domains"/>
    <property type="match status" value="1"/>
</dbReference>
<evidence type="ECO:0000259" key="3">
    <source>
        <dbReference type="Pfam" id="PF01370"/>
    </source>
</evidence>
<evidence type="ECO:0000313" key="4">
    <source>
        <dbReference type="EMBL" id="SVC22478.1"/>
    </source>
</evidence>
<dbReference type="EMBL" id="UINC01079970">
    <property type="protein sequence ID" value="SVC22478.1"/>
    <property type="molecule type" value="Genomic_DNA"/>
</dbReference>
<gene>
    <name evidence="4" type="ORF">METZ01_LOCUS275332</name>
</gene>
<dbReference type="PANTHER" id="PTHR10366:SF564">
    <property type="entry name" value="STEROL-4-ALPHA-CARBOXYLATE 3-DEHYDROGENASE, DECARBOXYLATING"/>
    <property type="match status" value="1"/>
</dbReference>
<name>A0A382KDN9_9ZZZZ</name>